<keyword evidence="3" id="KW-1185">Reference proteome</keyword>
<dbReference type="EMBL" id="PJEX01000480">
    <property type="protein sequence ID" value="TKW49793.1"/>
    <property type="molecule type" value="Genomic_DNA"/>
</dbReference>
<proteinExistence type="predicted"/>
<sequence length="95" mass="10851">MPDWEEAEAKVHRFRGKLFHDLGKAFASGTVMASNAWKEGLDENKLSSRHQFRDQWQALRRRAIDEVDNQDLHCNKNLGSGPSTRKSSIEAWAPS</sequence>
<evidence type="ECO:0000256" key="1">
    <source>
        <dbReference type="SAM" id="MobiDB-lite"/>
    </source>
</evidence>
<name>A0A4U6X4D5_9PEZI</name>
<organism evidence="2 3">
    <name type="scientific">Colletotrichum tanaceti</name>
    <dbReference type="NCBI Taxonomy" id="1306861"/>
    <lineage>
        <taxon>Eukaryota</taxon>
        <taxon>Fungi</taxon>
        <taxon>Dikarya</taxon>
        <taxon>Ascomycota</taxon>
        <taxon>Pezizomycotina</taxon>
        <taxon>Sordariomycetes</taxon>
        <taxon>Hypocreomycetidae</taxon>
        <taxon>Glomerellales</taxon>
        <taxon>Glomerellaceae</taxon>
        <taxon>Colletotrichum</taxon>
        <taxon>Colletotrichum destructivum species complex</taxon>
    </lineage>
</organism>
<evidence type="ECO:0000313" key="3">
    <source>
        <dbReference type="Proteomes" id="UP000310108"/>
    </source>
</evidence>
<accession>A0A4U6X4D5</accession>
<feature type="region of interest" description="Disordered" evidence="1">
    <location>
        <begin position="72"/>
        <end position="95"/>
    </location>
</feature>
<feature type="compositionally biased region" description="Polar residues" evidence="1">
    <location>
        <begin position="77"/>
        <end position="86"/>
    </location>
</feature>
<protein>
    <submittedName>
        <fullName evidence="2">Uncharacterized protein</fullName>
    </submittedName>
</protein>
<dbReference type="Proteomes" id="UP000310108">
    <property type="component" value="Unassembled WGS sequence"/>
</dbReference>
<gene>
    <name evidence="2" type="ORF">CTA1_4400</name>
</gene>
<evidence type="ECO:0000313" key="2">
    <source>
        <dbReference type="EMBL" id="TKW49793.1"/>
    </source>
</evidence>
<comment type="caution">
    <text evidence="2">The sequence shown here is derived from an EMBL/GenBank/DDBJ whole genome shotgun (WGS) entry which is preliminary data.</text>
</comment>
<dbReference type="AlphaFoldDB" id="A0A4U6X4D5"/>
<reference evidence="2 3" key="1">
    <citation type="journal article" date="2019" name="PLoS ONE">
        <title>Comparative genome analysis indicates high evolutionary potential of pathogenicity genes in Colletotrichum tanaceti.</title>
        <authorList>
            <person name="Lelwala R.V."/>
            <person name="Korhonen P.K."/>
            <person name="Young N.D."/>
            <person name="Scott J.B."/>
            <person name="Ades P.A."/>
            <person name="Gasser R.B."/>
            <person name="Taylor P.W.J."/>
        </authorList>
    </citation>
    <scope>NUCLEOTIDE SEQUENCE [LARGE SCALE GENOMIC DNA]</scope>
    <source>
        <strain evidence="2">BRIP57314</strain>
    </source>
</reference>